<accession>Q6H012</accession>
<evidence type="ECO:0000313" key="1">
    <source>
        <dbReference type="EMBL" id="AAT41957.1"/>
    </source>
</evidence>
<name>Q6H012_MICDP</name>
<organism evidence="1">
    <name type="scientific">Microchaete diplosiphon</name>
    <name type="common">Fremyella diplosiphon</name>
    <dbReference type="NCBI Taxonomy" id="1197"/>
    <lineage>
        <taxon>Bacteria</taxon>
        <taxon>Bacillati</taxon>
        <taxon>Cyanobacteriota</taxon>
        <taxon>Cyanophyceae</taxon>
        <taxon>Nostocales</taxon>
        <taxon>Rivulariaceae</taxon>
        <taxon>Microchaete</taxon>
    </lineage>
</organism>
<dbReference type="InterPro" id="IPR049891">
    <property type="entry name" value="CTB"/>
</dbReference>
<dbReference type="AlphaFoldDB" id="Q6H012"/>
<reference evidence="1" key="1">
    <citation type="journal article" date="2004" name="J. Bacteriol.">
        <title>Genomic DNA microarray analysis: identification of new genes regulated by light color in the cyanobacterium Fremyella diplosiphon.</title>
        <authorList>
            <person name="Stowe-Evans E.L."/>
            <person name="Ford J."/>
            <person name="Kehoe D.M."/>
        </authorList>
    </citation>
    <scope>NUCLEOTIDE SEQUENCE</scope>
    <source>
        <strain evidence="1">FD33</strain>
    </source>
</reference>
<sequence>MLKHYTITRSKIMSHEIKNIAAIELSEDELDNVAGGVGEFVLSGGQNLGLFTGASFQQKNLTVAQQTIAGPGGAGTTTLVNCSRHYQQFWSNTHCW</sequence>
<dbReference type="EMBL" id="AY548457">
    <property type="protein sequence ID" value="AAT41957.1"/>
    <property type="molecule type" value="Genomic_DNA"/>
</dbReference>
<proteinExistence type="predicted"/>
<reference evidence="1" key="2">
    <citation type="submission" date="2004-02" db="EMBL/GenBank/DDBJ databases">
        <authorList>
            <person name="Stowe-Evans E."/>
            <person name="Ford J."/>
            <person name="Kehoe D.M."/>
        </authorList>
    </citation>
    <scope>NUCLEOTIDE SEQUENCE</scope>
    <source>
        <strain evidence="1">FD33</strain>
    </source>
</reference>
<protein>
    <submittedName>
        <fullName evidence="1">Uncharacterized protein</fullName>
    </submittedName>
</protein>
<dbReference type="NCBIfam" id="NF038167">
    <property type="entry name" value="cyan_ocin_like"/>
    <property type="match status" value="1"/>
</dbReference>